<accession>A0ABN3X4W8</accession>
<name>A0ABN3X4W8_9ACTN</name>
<keyword evidence="2" id="KW-0472">Membrane</keyword>
<evidence type="ECO:0000313" key="4">
    <source>
        <dbReference type="Proteomes" id="UP001500403"/>
    </source>
</evidence>
<dbReference type="EMBL" id="BAAAUD010000021">
    <property type="protein sequence ID" value="GAA2937813.1"/>
    <property type="molecule type" value="Genomic_DNA"/>
</dbReference>
<evidence type="ECO:0000256" key="1">
    <source>
        <dbReference type="SAM" id="MobiDB-lite"/>
    </source>
</evidence>
<keyword evidence="2" id="KW-0812">Transmembrane</keyword>
<evidence type="ECO:0000313" key="3">
    <source>
        <dbReference type="EMBL" id="GAA2937813.1"/>
    </source>
</evidence>
<comment type="caution">
    <text evidence="3">The sequence shown here is derived from an EMBL/GenBank/DDBJ whole genome shotgun (WGS) entry which is preliminary data.</text>
</comment>
<dbReference type="Proteomes" id="UP001500403">
    <property type="component" value="Unassembled WGS sequence"/>
</dbReference>
<reference evidence="3 4" key="1">
    <citation type="journal article" date="2019" name="Int. J. Syst. Evol. Microbiol.">
        <title>The Global Catalogue of Microorganisms (GCM) 10K type strain sequencing project: providing services to taxonomists for standard genome sequencing and annotation.</title>
        <authorList>
            <consortium name="The Broad Institute Genomics Platform"/>
            <consortium name="The Broad Institute Genome Sequencing Center for Infectious Disease"/>
            <person name="Wu L."/>
            <person name="Ma J."/>
        </authorList>
    </citation>
    <scope>NUCLEOTIDE SEQUENCE [LARGE SCALE GENOMIC DNA]</scope>
    <source>
        <strain evidence="3 4">JCM 9088</strain>
    </source>
</reference>
<evidence type="ECO:0000256" key="2">
    <source>
        <dbReference type="SAM" id="Phobius"/>
    </source>
</evidence>
<feature type="transmembrane region" description="Helical" evidence="2">
    <location>
        <begin position="39"/>
        <end position="61"/>
    </location>
</feature>
<protein>
    <submittedName>
        <fullName evidence="3">Uncharacterized protein</fullName>
    </submittedName>
</protein>
<organism evidence="3 4">
    <name type="scientific">Streptomyces enissocaesilis</name>
    <dbReference type="NCBI Taxonomy" id="332589"/>
    <lineage>
        <taxon>Bacteria</taxon>
        <taxon>Bacillati</taxon>
        <taxon>Actinomycetota</taxon>
        <taxon>Actinomycetes</taxon>
        <taxon>Kitasatosporales</taxon>
        <taxon>Streptomycetaceae</taxon>
        <taxon>Streptomyces</taxon>
        <taxon>Streptomyces rochei group</taxon>
    </lineage>
</organism>
<dbReference type="RefSeq" id="WP_344494238.1">
    <property type="nucleotide sequence ID" value="NZ_BAAAUD010000021.1"/>
</dbReference>
<keyword evidence="4" id="KW-1185">Reference proteome</keyword>
<gene>
    <name evidence="3" type="ORF">GCM10010446_23940</name>
</gene>
<sequence length="66" mass="7095">MNQDDVTSPVEPADNWPGHLHHPEASLNKTDRLATALKYLQFLLLALAVLAAVLNLAAVLADPGRP</sequence>
<keyword evidence="2" id="KW-1133">Transmembrane helix</keyword>
<proteinExistence type="predicted"/>
<feature type="region of interest" description="Disordered" evidence="1">
    <location>
        <begin position="1"/>
        <end position="23"/>
    </location>
</feature>